<comment type="caution">
    <text evidence="2">The sequence shown here is derived from an EMBL/GenBank/DDBJ whole genome shotgun (WGS) entry which is preliminary data.</text>
</comment>
<accession>A0AAV4U2C9</accession>
<keyword evidence="3" id="KW-1185">Reference proteome</keyword>
<feature type="region of interest" description="Disordered" evidence="1">
    <location>
        <begin position="30"/>
        <end position="66"/>
    </location>
</feature>
<proteinExistence type="predicted"/>
<protein>
    <submittedName>
        <fullName evidence="2">Uncharacterized protein</fullName>
    </submittedName>
</protein>
<reference evidence="2 3" key="1">
    <citation type="submission" date="2021-06" db="EMBL/GenBank/DDBJ databases">
        <title>Caerostris darwini draft genome.</title>
        <authorList>
            <person name="Kono N."/>
            <person name="Arakawa K."/>
        </authorList>
    </citation>
    <scope>NUCLEOTIDE SEQUENCE [LARGE SCALE GENOMIC DNA]</scope>
</reference>
<gene>
    <name evidence="2" type="ORF">CDAR_597101</name>
</gene>
<name>A0AAV4U2C9_9ARAC</name>
<evidence type="ECO:0000313" key="3">
    <source>
        <dbReference type="Proteomes" id="UP001054837"/>
    </source>
</evidence>
<sequence length="205" mass="22409">MTCRNNLKHLASALILHQYKKKGILSTFHKGTSDNSSVRISRGGPLREPIPRPRGVLTQPPSRGAPVQTIHANPERPKGSSLPCTILQGSATTTYHRTAFFDLLGSSGGRFSLQVSMETGRGWRAAPPCALRGRRVNSGAGGTECKAKCGRCCFIVNKRIITRAMSVCVSLAVKNVIFSMGMSRSENFITGFTFAQKIRSKRWNM</sequence>
<evidence type="ECO:0000256" key="1">
    <source>
        <dbReference type="SAM" id="MobiDB-lite"/>
    </source>
</evidence>
<dbReference type="Proteomes" id="UP001054837">
    <property type="component" value="Unassembled WGS sequence"/>
</dbReference>
<dbReference type="AlphaFoldDB" id="A0AAV4U2C9"/>
<dbReference type="EMBL" id="BPLQ01010622">
    <property type="protein sequence ID" value="GIY51936.1"/>
    <property type="molecule type" value="Genomic_DNA"/>
</dbReference>
<evidence type="ECO:0000313" key="2">
    <source>
        <dbReference type="EMBL" id="GIY51936.1"/>
    </source>
</evidence>
<feature type="compositionally biased region" description="Polar residues" evidence="1">
    <location>
        <begin position="30"/>
        <end position="39"/>
    </location>
</feature>
<organism evidence="2 3">
    <name type="scientific">Caerostris darwini</name>
    <dbReference type="NCBI Taxonomy" id="1538125"/>
    <lineage>
        <taxon>Eukaryota</taxon>
        <taxon>Metazoa</taxon>
        <taxon>Ecdysozoa</taxon>
        <taxon>Arthropoda</taxon>
        <taxon>Chelicerata</taxon>
        <taxon>Arachnida</taxon>
        <taxon>Araneae</taxon>
        <taxon>Araneomorphae</taxon>
        <taxon>Entelegynae</taxon>
        <taxon>Araneoidea</taxon>
        <taxon>Araneidae</taxon>
        <taxon>Caerostris</taxon>
    </lineage>
</organism>